<dbReference type="HOGENOM" id="CLU_142825_2_0_10"/>
<accession>A6L772</accession>
<gene>
    <name evidence="6" type="ordered locus">BVU_3933</name>
</gene>
<keyword evidence="5" id="KW-0378">Hydrolase</keyword>
<evidence type="ECO:0008006" key="8">
    <source>
        <dbReference type="Google" id="ProtNLM"/>
    </source>
</evidence>
<dbReference type="PANTHER" id="PTHR34139">
    <property type="entry name" value="UPF0331 PROTEIN MJ0127"/>
    <property type="match status" value="1"/>
</dbReference>
<evidence type="ECO:0000256" key="2">
    <source>
        <dbReference type="ARBA" id="ARBA00022649"/>
    </source>
</evidence>
<evidence type="ECO:0000256" key="1">
    <source>
        <dbReference type="ARBA" id="ARBA00022553"/>
    </source>
</evidence>
<dbReference type="GO" id="GO:0004540">
    <property type="term" value="F:RNA nuclease activity"/>
    <property type="evidence" value="ECO:0007669"/>
    <property type="project" value="InterPro"/>
</dbReference>
<evidence type="ECO:0000256" key="3">
    <source>
        <dbReference type="ARBA" id="ARBA00022722"/>
    </source>
</evidence>
<evidence type="ECO:0000313" key="6">
    <source>
        <dbReference type="EMBL" id="ABR41536.1"/>
    </source>
</evidence>
<proteinExistence type="predicted"/>
<dbReference type="EMBL" id="CP000139">
    <property type="protein sequence ID" value="ABR41536.1"/>
    <property type="molecule type" value="Genomic_DNA"/>
</dbReference>
<evidence type="ECO:0000313" key="7">
    <source>
        <dbReference type="Proteomes" id="UP000002861"/>
    </source>
</evidence>
<dbReference type="Proteomes" id="UP000002861">
    <property type="component" value="Chromosome"/>
</dbReference>
<keyword evidence="3" id="KW-0540">Nuclease</keyword>
<dbReference type="PANTHER" id="PTHR34139:SF1">
    <property type="entry name" value="RNASE MJ1380-RELATED"/>
    <property type="match status" value="1"/>
</dbReference>
<evidence type="ECO:0000256" key="5">
    <source>
        <dbReference type="ARBA" id="ARBA00022801"/>
    </source>
</evidence>
<dbReference type="GO" id="GO:0000166">
    <property type="term" value="F:nucleotide binding"/>
    <property type="evidence" value="ECO:0007669"/>
    <property type="project" value="UniProtKB-KW"/>
</dbReference>
<dbReference type="InterPro" id="IPR051813">
    <property type="entry name" value="HepT_RNase_toxin"/>
</dbReference>
<evidence type="ECO:0000256" key="4">
    <source>
        <dbReference type="ARBA" id="ARBA00022741"/>
    </source>
</evidence>
<dbReference type="STRING" id="435590.BVU_3933"/>
<name>A6L772_PHOV8</name>
<dbReference type="InterPro" id="IPR008201">
    <property type="entry name" value="HepT-like"/>
</dbReference>
<dbReference type="GO" id="GO:0016787">
    <property type="term" value="F:hydrolase activity"/>
    <property type="evidence" value="ECO:0007669"/>
    <property type="project" value="UniProtKB-KW"/>
</dbReference>
<dbReference type="AlphaFoldDB" id="A6L772"/>
<dbReference type="SUPFAM" id="SSF81593">
    <property type="entry name" value="Nucleotidyltransferase substrate binding subunit/domain"/>
    <property type="match status" value="1"/>
</dbReference>
<dbReference type="eggNOG" id="COG2361">
    <property type="taxonomic scope" value="Bacteria"/>
</dbReference>
<keyword evidence="1" id="KW-0597">Phosphoprotein</keyword>
<sequence>MKKKPFMYKGGRLTICDRLTQIKESIYYIQQWSKEINCADDFLASMDKVMVFNACVMRLQVIGEQVGKLLFLQPSPLSEYKEIPWLAIYDMRNLISHEYSNVDEQIVFTTIKNDLIELDKVITVLLNKYL</sequence>
<keyword evidence="2" id="KW-1277">Toxin-antitoxin system</keyword>
<dbReference type="PaxDb" id="435590-BVU_3933"/>
<dbReference type="GO" id="GO:0110001">
    <property type="term" value="C:toxin-antitoxin complex"/>
    <property type="evidence" value="ECO:0007669"/>
    <property type="project" value="InterPro"/>
</dbReference>
<keyword evidence="4" id="KW-0547">Nucleotide-binding</keyword>
<dbReference type="KEGG" id="bvu:BVU_3933"/>
<protein>
    <recommendedName>
        <fullName evidence="8">DUF86 domain-containing protein</fullName>
    </recommendedName>
</protein>
<reference evidence="6 7" key="1">
    <citation type="journal article" date="2007" name="PLoS Biol.">
        <title>Evolution of symbiotic bacteria in the distal human intestine.</title>
        <authorList>
            <person name="Xu J."/>
            <person name="Mahowald M.A."/>
            <person name="Ley R.E."/>
            <person name="Lozupone C.A."/>
            <person name="Hamady M."/>
            <person name="Martens E.C."/>
            <person name="Henrissat B."/>
            <person name="Coutinho P.M."/>
            <person name="Minx P."/>
            <person name="Latreille P."/>
            <person name="Cordum H."/>
            <person name="Van Brunt A."/>
            <person name="Kim K."/>
            <person name="Fulton R.S."/>
            <person name="Fulton L.A."/>
            <person name="Clifton S.W."/>
            <person name="Wilson R.K."/>
            <person name="Knight R.D."/>
            <person name="Gordon J.I."/>
        </authorList>
    </citation>
    <scope>NUCLEOTIDE SEQUENCE [LARGE SCALE GENOMIC DNA]</scope>
    <source>
        <strain evidence="7">ATCC 8482 / DSM 1447 / JCM 5826 / CCUG 4940 / NBRC 14291 / NCTC 11154</strain>
    </source>
</reference>
<organism evidence="6 7">
    <name type="scientific">Phocaeicola vulgatus (strain ATCC 8482 / DSM 1447 / JCM 5826 / CCUG 4940 / NBRC 14291 / NCTC 11154)</name>
    <name type="common">Bacteroides vulgatus</name>
    <dbReference type="NCBI Taxonomy" id="435590"/>
    <lineage>
        <taxon>Bacteria</taxon>
        <taxon>Pseudomonadati</taxon>
        <taxon>Bacteroidota</taxon>
        <taxon>Bacteroidia</taxon>
        <taxon>Bacteroidales</taxon>
        <taxon>Bacteroidaceae</taxon>
        <taxon>Phocaeicola</taxon>
    </lineage>
</organism>
<dbReference type="Pfam" id="PF01934">
    <property type="entry name" value="HepT-like"/>
    <property type="match status" value="1"/>
</dbReference>